<keyword evidence="4" id="KW-1185">Reference proteome</keyword>
<dbReference type="EMBL" id="JBEPMJ010000001">
    <property type="protein sequence ID" value="MET3749049.1"/>
    <property type="molecule type" value="Genomic_DNA"/>
</dbReference>
<dbReference type="SUPFAM" id="SSF55874">
    <property type="entry name" value="ATPase domain of HSP90 chaperone/DNA topoisomerase II/histidine kinase"/>
    <property type="match status" value="1"/>
</dbReference>
<dbReference type="Pfam" id="PF06580">
    <property type="entry name" value="His_kinase"/>
    <property type="match status" value="1"/>
</dbReference>
<dbReference type="Gene3D" id="3.30.565.10">
    <property type="entry name" value="Histidine kinase-like ATPase, C-terminal domain"/>
    <property type="match status" value="1"/>
</dbReference>
<dbReference type="PANTHER" id="PTHR34220">
    <property type="entry name" value="SENSOR HISTIDINE KINASE YPDA"/>
    <property type="match status" value="1"/>
</dbReference>
<name>A0ABV2LXX7_9FIRM</name>
<proteinExistence type="predicted"/>
<comment type="caution">
    <text evidence="3">The sequence shown here is derived from an EMBL/GenBank/DDBJ whole genome shotgun (WGS) entry which is preliminary data.</text>
</comment>
<organism evidence="3 4">
    <name type="scientific">Blautia caecimuris</name>
    <dbReference type="NCBI Taxonomy" id="1796615"/>
    <lineage>
        <taxon>Bacteria</taxon>
        <taxon>Bacillati</taxon>
        <taxon>Bacillota</taxon>
        <taxon>Clostridia</taxon>
        <taxon>Lachnospirales</taxon>
        <taxon>Lachnospiraceae</taxon>
        <taxon>Blautia</taxon>
    </lineage>
</organism>
<gene>
    <name evidence="3" type="ORF">ABID24_000265</name>
</gene>
<accession>A0ABV2LXX7</accession>
<dbReference type="Proteomes" id="UP001549106">
    <property type="component" value="Unassembled WGS sequence"/>
</dbReference>
<evidence type="ECO:0000259" key="2">
    <source>
        <dbReference type="Pfam" id="PF06580"/>
    </source>
</evidence>
<feature type="transmembrane region" description="Helical" evidence="1">
    <location>
        <begin position="301"/>
        <end position="323"/>
    </location>
</feature>
<evidence type="ECO:0000256" key="1">
    <source>
        <dbReference type="SAM" id="Phobius"/>
    </source>
</evidence>
<dbReference type="InterPro" id="IPR036890">
    <property type="entry name" value="HATPase_C_sf"/>
</dbReference>
<evidence type="ECO:0000313" key="3">
    <source>
        <dbReference type="EMBL" id="MET3749049.1"/>
    </source>
</evidence>
<keyword evidence="3" id="KW-0808">Transferase</keyword>
<dbReference type="InterPro" id="IPR050640">
    <property type="entry name" value="Bact_2-comp_sensor_kinase"/>
</dbReference>
<evidence type="ECO:0000313" key="4">
    <source>
        <dbReference type="Proteomes" id="UP001549106"/>
    </source>
</evidence>
<keyword evidence="1" id="KW-0812">Transmembrane</keyword>
<keyword evidence="1" id="KW-0472">Membrane</keyword>
<feature type="transmembrane region" description="Helical" evidence="1">
    <location>
        <begin position="14"/>
        <end position="36"/>
    </location>
</feature>
<dbReference type="InterPro" id="IPR010559">
    <property type="entry name" value="Sig_transdc_His_kin_internal"/>
</dbReference>
<dbReference type="RefSeq" id="WP_147598104.1">
    <property type="nucleotide sequence ID" value="NZ_JANJZT010000001.1"/>
</dbReference>
<keyword evidence="1" id="KW-1133">Transmembrane helix</keyword>
<dbReference type="GO" id="GO:0016301">
    <property type="term" value="F:kinase activity"/>
    <property type="evidence" value="ECO:0007669"/>
    <property type="project" value="UniProtKB-KW"/>
</dbReference>
<dbReference type="PANTHER" id="PTHR34220:SF7">
    <property type="entry name" value="SENSOR HISTIDINE KINASE YPDA"/>
    <property type="match status" value="1"/>
</dbReference>
<sequence length="608" mass="69227">MFARHGKKSIQTILFYRFLSVTAALLIIVSAIVYLIQYTKMYKNMENDIIRTSSSIGDAIDLQISQMDNICLNVINSTSVKDTFAEWSQNKNASAYERRQQQNQLNNSLVSIRGIDTSIRQVNLYSMESGGYGVGNYYGRLSKSTADLPWYKGAVEKDGYRFFQADSHPLLSRHSGTETDRFYFSLYRMYFDNYHNPAGFVEVSKYYDELFEEALSPTTSSSIDITVYDEDGRQIYPDTASGGEKHFDYFTELNSRDLSSDSARIYNDLKQQKEFVTVCPLDYSGFTVTASINNTGFYTPILASLMWIPLLALSLFVVCYFVAGFLSRRLAQPLTEMHQFLSQSDSAGKFRQISLKDSGVIEIDRLRDSLNSSIRAQEAATESLLVMKESEIQAQMLALQAQMNPHFLYNSLNTIGAMAEEGMTEEVTSMCQDITSILRYISSDKESVSTVEEELEHCSLYLNCMKMRFKDKFTYEFDIGDDLLDLKIPKLCIQLLIENSVKFVSKTAPPWHIRIEGYIDAGQWLISVKDNGPGFDPEVDRHLRSQMDEILKYSRLPSLELDGMGILNIFIRFYLLFGSSFLFQFGNLPEGGAFVIVGGRFHEKDQTL</sequence>
<keyword evidence="3" id="KW-0418">Kinase</keyword>
<protein>
    <submittedName>
        <fullName evidence="3">Sensor histidine kinase YesM</fullName>
    </submittedName>
</protein>
<reference evidence="3 4" key="1">
    <citation type="submission" date="2024-06" db="EMBL/GenBank/DDBJ databases">
        <title>Genomic Encyclopedia of Type Strains, Phase IV (KMG-IV): sequencing the most valuable type-strain genomes for metagenomic binning, comparative biology and taxonomic classification.</title>
        <authorList>
            <person name="Goeker M."/>
        </authorList>
    </citation>
    <scope>NUCLEOTIDE SEQUENCE [LARGE SCALE GENOMIC DNA]</scope>
    <source>
        <strain evidence="3 4">DSM 29492</strain>
    </source>
</reference>
<feature type="domain" description="Signal transduction histidine kinase internal region" evidence="2">
    <location>
        <begin position="394"/>
        <end position="473"/>
    </location>
</feature>